<evidence type="ECO:0000256" key="4">
    <source>
        <dbReference type="ARBA" id="ARBA00022989"/>
    </source>
</evidence>
<feature type="transmembrane region" description="Helical" evidence="8">
    <location>
        <begin position="423"/>
        <end position="450"/>
    </location>
</feature>
<dbReference type="InterPro" id="IPR001750">
    <property type="entry name" value="ND/Mrp_TM"/>
</dbReference>
<keyword evidence="2" id="KW-1003">Cell membrane</keyword>
<reference evidence="11" key="1">
    <citation type="journal article" date="2020" name="Appl. Environ. Microbiol.">
        <title>Diazotrophic Anaeromyxobacter Isolates from Soils.</title>
        <authorList>
            <person name="Masuda Y."/>
            <person name="Yamanaka H."/>
            <person name="Xu Z.X."/>
            <person name="Shiratori Y."/>
            <person name="Aono T."/>
            <person name="Amachi S."/>
            <person name="Senoo K."/>
            <person name="Itoh H."/>
        </authorList>
    </citation>
    <scope>NUCLEOTIDE SEQUENCE [LARGE SCALE GENOMIC DNA]</scope>
    <source>
        <strain evidence="11">R267</strain>
    </source>
</reference>
<evidence type="ECO:0000313" key="11">
    <source>
        <dbReference type="Proteomes" id="UP000503640"/>
    </source>
</evidence>
<dbReference type="GO" id="GO:0008137">
    <property type="term" value="F:NADH dehydrogenase (ubiquinone) activity"/>
    <property type="evidence" value="ECO:0007669"/>
    <property type="project" value="InterPro"/>
</dbReference>
<dbReference type="EMBL" id="BJTG01000003">
    <property type="protein sequence ID" value="GEJ56896.1"/>
    <property type="molecule type" value="Genomic_DNA"/>
</dbReference>
<feature type="transmembrane region" description="Helical" evidence="8">
    <location>
        <begin position="343"/>
        <end position="364"/>
    </location>
</feature>
<dbReference type="GO" id="GO:0016491">
    <property type="term" value="F:oxidoreductase activity"/>
    <property type="evidence" value="ECO:0007669"/>
    <property type="project" value="UniProtKB-KW"/>
</dbReference>
<evidence type="ECO:0000256" key="6">
    <source>
        <dbReference type="ARBA" id="ARBA00023136"/>
    </source>
</evidence>
<dbReference type="RefSeq" id="WP_176064361.1">
    <property type="nucleotide sequence ID" value="NZ_BJTG01000003.1"/>
</dbReference>
<feature type="transmembrane region" description="Helical" evidence="8">
    <location>
        <begin position="32"/>
        <end position="51"/>
    </location>
</feature>
<feature type="transmembrane region" description="Helical" evidence="8">
    <location>
        <begin position="244"/>
        <end position="267"/>
    </location>
</feature>
<dbReference type="GO" id="GO:0042773">
    <property type="term" value="P:ATP synthesis coupled electron transport"/>
    <property type="evidence" value="ECO:0007669"/>
    <property type="project" value="InterPro"/>
</dbReference>
<feature type="transmembrane region" description="Helical" evidence="8">
    <location>
        <begin position="164"/>
        <end position="185"/>
    </location>
</feature>
<feature type="transmembrane region" description="Helical" evidence="8">
    <location>
        <begin position="273"/>
        <end position="294"/>
    </location>
</feature>
<evidence type="ECO:0000256" key="8">
    <source>
        <dbReference type="SAM" id="Phobius"/>
    </source>
</evidence>
<dbReference type="InterPro" id="IPR052175">
    <property type="entry name" value="ComplexI-like_HydComp"/>
</dbReference>
<dbReference type="AlphaFoldDB" id="A0A7I9VKF5"/>
<keyword evidence="4 8" id="KW-1133">Transmembrane helix</keyword>
<dbReference type="PANTHER" id="PTHR42682:SF3">
    <property type="entry name" value="FORMATE HYDROGENLYASE SUBUNIT 3-RELATED"/>
    <property type="match status" value="1"/>
</dbReference>
<evidence type="ECO:0000259" key="9">
    <source>
        <dbReference type="Pfam" id="PF00361"/>
    </source>
</evidence>
<dbReference type="PANTHER" id="PTHR42682">
    <property type="entry name" value="HYDROGENASE-4 COMPONENT F"/>
    <property type="match status" value="1"/>
</dbReference>
<evidence type="ECO:0000256" key="3">
    <source>
        <dbReference type="ARBA" id="ARBA00022692"/>
    </source>
</evidence>
<keyword evidence="3 7" id="KW-0812">Transmembrane</keyword>
<feature type="transmembrane region" description="Helical" evidence="8">
    <location>
        <begin position="205"/>
        <end position="232"/>
    </location>
</feature>
<dbReference type="PRINTS" id="PR01437">
    <property type="entry name" value="NUOXDRDTASE4"/>
</dbReference>
<feature type="transmembrane region" description="Helical" evidence="8">
    <location>
        <begin position="80"/>
        <end position="99"/>
    </location>
</feature>
<keyword evidence="6 8" id="KW-0472">Membrane</keyword>
<evidence type="ECO:0000256" key="7">
    <source>
        <dbReference type="RuleBase" id="RU000320"/>
    </source>
</evidence>
<protein>
    <submittedName>
        <fullName evidence="10">Hydrogenase</fullName>
    </submittedName>
</protein>
<keyword evidence="5" id="KW-0560">Oxidoreductase</keyword>
<comment type="caution">
    <text evidence="10">The sequence shown here is derived from an EMBL/GenBank/DDBJ whole genome shotgun (WGS) entry which is preliminary data.</text>
</comment>
<organism evidence="10 11">
    <name type="scientific">Anaeromyxobacter diazotrophicus</name>
    <dbReference type="NCBI Taxonomy" id="2590199"/>
    <lineage>
        <taxon>Bacteria</taxon>
        <taxon>Pseudomonadati</taxon>
        <taxon>Myxococcota</taxon>
        <taxon>Myxococcia</taxon>
        <taxon>Myxococcales</taxon>
        <taxon>Cystobacterineae</taxon>
        <taxon>Anaeromyxobacteraceae</taxon>
        <taxon>Anaeromyxobacter</taxon>
    </lineage>
</organism>
<dbReference type="InterPro" id="IPR003918">
    <property type="entry name" value="NADH_UbQ_OxRdtase"/>
</dbReference>
<feature type="transmembrane region" description="Helical" evidence="8">
    <location>
        <begin position="522"/>
        <end position="542"/>
    </location>
</feature>
<dbReference type="Proteomes" id="UP000503640">
    <property type="component" value="Unassembled WGS sequence"/>
</dbReference>
<comment type="subcellular location">
    <subcellularLocation>
        <location evidence="1">Cell membrane</location>
        <topology evidence="1">Multi-pass membrane protein</topology>
    </subcellularLocation>
    <subcellularLocation>
        <location evidence="7">Membrane</location>
        <topology evidence="7">Multi-pass membrane protein</topology>
    </subcellularLocation>
</comment>
<feature type="domain" description="NADH:quinone oxidoreductase/Mrp antiporter transmembrane" evidence="9">
    <location>
        <begin position="132"/>
        <end position="414"/>
    </location>
</feature>
<evidence type="ECO:0000256" key="2">
    <source>
        <dbReference type="ARBA" id="ARBA00022475"/>
    </source>
</evidence>
<proteinExistence type="predicted"/>
<accession>A0A7I9VKF5</accession>
<feature type="transmembrane region" description="Helical" evidence="8">
    <location>
        <begin position="385"/>
        <end position="403"/>
    </location>
</feature>
<dbReference type="GO" id="GO:0005886">
    <property type="term" value="C:plasma membrane"/>
    <property type="evidence" value="ECO:0007669"/>
    <property type="project" value="UniProtKB-SubCell"/>
</dbReference>
<feature type="transmembrane region" description="Helical" evidence="8">
    <location>
        <begin position="133"/>
        <end position="152"/>
    </location>
</feature>
<evidence type="ECO:0000256" key="5">
    <source>
        <dbReference type="ARBA" id="ARBA00023002"/>
    </source>
</evidence>
<feature type="transmembrane region" description="Helical" evidence="8">
    <location>
        <begin position="471"/>
        <end position="489"/>
    </location>
</feature>
<name>A0A7I9VKF5_9BACT</name>
<dbReference type="Pfam" id="PF00361">
    <property type="entry name" value="Proton_antipo_M"/>
    <property type="match status" value="1"/>
</dbReference>
<gene>
    <name evidence="10" type="primary">ehrA-2_2</name>
    <name evidence="10" type="ORF">AMYX_16370</name>
</gene>
<feature type="transmembrane region" description="Helical" evidence="8">
    <location>
        <begin position="642"/>
        <end position="662"/>
    </location>
</feature>
<evidence type="ECO:0000313" key="10">
    <source>
        <dbReference type="EMBL" id="GEJ56896.1"/>
    </source>
</evidence>
<keyword evidence="11" id="KW-1185">Reference proteome</keyword>
<evidence type="ECO:0000256" key="1">
    <source>
        <dbReference type="ARBA" id="ARBA00004651"/>
    </source>
</evidence>
<sequence>MTLHLAALALLLLGGLAALALGRWPALALRAGTASAVAGSALGLAAALAALAGGGEQLFTLPWTAPLAAFRVGLDPLSAFFEVALFALAIPAAIFGHAYMRPHLGRRGLPGFLFFQNLLLAAMALVFSARQAVLFLVAWEVMAAASFLLVVFEHEDAEVRGAGLVYLVASHLGTAFLFALFVLLGRQAGSFDFEAFAAARGAGPAVPAALLFALAVVGFGTKAGLVPLHVWLPEAHPAAPSHISALLSGVMIKTGVYGILRALLWLAPAPAGFGLVLGGVGLAGALAAITLALGQRDVKRVLAYSSVENVGIIALGVGLAVAAGARGEPAVAALAWAGALLHVWNHAFMKGLAFMGAGAVAHAAHGRDLERMGGLLARLPRTASLFLLGLAALAALPPLNGFSSEWLVYLGLLRTAATAPGGASIVAWVAVATLAFVGGVAALAFARLGGIALLGEPRSPEAAAAHEPSRGLWAPLAALAALCAALGLFPDLALRLAAPALAQVGGARAAAHLAPAVHALAVPVRLGFAALLLVAGALALFARRARRGRPVAASETWGCGFTRPSPRVQYTGASFGQLFLSGLAPRLLQPRGRVVPPKGVLPARASARFEARDPARTRLFDPLFRAFGDRASRLRRYQAQRLNLQLVYTVATLLAFAALLVLRAP</sequence>
<feature type="transmembrane region" description="Helical" evidence="8">
    <location>
        <begin position="111"/>
        <end position="127"/>
    </location>
</feature>
<feature type="transmembrane region" description="Helical" evidence="8">
    <location>
        <begin position="301"/>
        <end position="323"/>
    </location>
</feature>